<keyword evidence="10" id="KW-1185">Reference proteome</keyword>
<dbReference type="PANTHER" id="PTHR10801:SF0">
    <property type="entry name" value="DELTA(24)-STEROL REDUCTASE"/>
    <property type="match status" value="1"/>
</dbReference>
<dbReference type="Proteomes" id="UP000002498">
    <property type="component" value="Unassembled WGS sequence"/>
</dbReference>
<sequence length="144" mass="15739">MEAHDTAVRRIAAQVKTFHEAQKPFRIYHGSTNSTRTSHRRADNTIDTSGLNHVLSVDKTGMTALVEPNVPMDELVDATLAHGLVPPVVMEFPGITAGGGFSGTSGESSSFRLCWRTGPRRGRRAPTRRTCSGARRRPLARSAW</sequence>
<keyword evidence="3" id="KW-0812">Transmembrane</keyword>
<dbReference type="OrthoDB" id="415825at2759"/>
<dbReference type="GO" id="GO:0071949">
    <property type="term" value="F:FAD binding"/>
    <property type="evidence" value="ECO:0007669"/>
    <property type="project" value="InterPro"/>
</dbReference>
<dbReference type="InterPro" id="IPR016166">
    <property type="entry name" value="FAD-bd_PCMH"/>
</dbReference>
<keyword evidence="5" id="KW-0560">Oxidoreductase</keyword>
<organism evidence="9 10">
    <name type="scientific">Metarhizium robertsii (strain ARSEF 23 / ATCC MYA-3075)</name>
    <name type="common">Metarhizium anisopliae (strain ARSEF 23)</name>
    <dbReference type="NCBI Taxonomy" id="655844"/>
    <lineage>
        <taxon>Eukaryota</taxon>
        <taxon>Fungi</taxon>
        <taxon>Dikarya</taxon>
        <taxon>Ascomycota</taxon>
        <taxon>Pezizomycotina</taxon>
        <taxon>Sordariomycetes</taxon>
        <taxon>Hypocreomycetidae</taxon>
        <taxon>Hypocreales</taxon>
        <taxon>Clavicipitaceae</taxon>
        <taxon>Metarhizium</taxon>
    </lineage>
</organism>
<dbReference type="InterPro" id="IPR006094">
    <property type="entry name" value="Oxid_FAD_bind_N"/>
</dbReference>
<dbReference type="InterPro" id="IPR016169">
    <property type="entry name" value="FAD-bd_PCMH_sub2"/>
</dbReference>
<dbReference type="EMBL" id="ADNJ02000009">
    <property type="protein sequence ID" value="KHO10864.1"/>
    <property type="molecule type" value="Genomic_DNA"/>
</dbReference>
<dbReference type="PROSITE" id="PS51387">
    <property type="entry name" value="FAD_PCMH"/>
    <property type="match status" value="1"/>
</dbReference>
<dbReference type="GO" id="GO:0008202">
    <property type="term" value="P:steroid metabolic process"/>
    <property type="evidence" value="ECO:0007669"/>
    <property type="project" value="TreeGrafter"/>
</dbReference>
<evidence type="ECO:0000256" key="6">
    <source>
        <dbReference type="ARBA" id="ARBA00023136"/>
    </source>
</evidence>
<gene>
    <name evidence="9" type="ORF">MAA_11545</name>
</gene>
<dbReference type="Pfam" id="PF01565">
    <property type="entry name" value="FAD_binding_4"/>
    <property type="match status" value="1"/>
</dbReference>
<dbReference type="GO" id="GO:0000246">
    <property type="term" value="F:Delta24(24-1) sterol reductase activity"/>
    <property type="evidence" value="ECO:0007669"/>
    <property type="project" value="TreeGrafter"/>
</dbReference>
<accession>A0A0B2XFR5</accession>
<dbReference type="SUPFAM" id="SSF56176">
    <property type="entry name" value="FAD-binding/transporter-associated domain-like"/>
    <property type="match status" value="1"/>
</dbReference>
<dbReference type="HOGENOM" id="CLU_1796929_0_0_1"/>
<feature type="compositionally biased region" description="Basic residues" evidence="7">
    <location>
        <begin position="134"/>
        <end position="144"/>
    </location>
</feature>
<keyword evidence="4" id="KW-1133">Transmembrane helix</keyword>
<dbReference type="GeneID" id="23632993"/>
<feature type="domain" description="FAD-binding PCMH-type" evidence="8">
    <location>
        <begin position="1"/>
        <end position="144"/>
    </location>
</feature>
<evidence type="ECO:0000313" key="10">
    <source>
        <dbReference type="Proteomes" id="UP000002498"/>
    </source>
</evidence>
<dbReference type="GO" id="GO:0050614">
    <property type="term" value="F:Delta24-sterol reductase activity"/>
    <property type="evidence" value="ECO:0007669"/>
    <property type="project" value="UniProtKB-EC"/>
</dbReference>
<evidence type="ECO:0000256" key="2">
    <source>
        <dbReference type="ARBA" id="ARBA00012405"/>
    </source>
</evidence>
<comment type="subcellular location">
    <subcellularLocation>
        <location evidence="1">Membrane</location>
        <topology evidence="1">Single-pass membrane protein</topology>
    </subcellularLocation>
</comment>
<evidence type="ECO:0000256" key="1">
    <source>
        <dbReference type="ARBA" id="ARBA00004167"/>
    </source>
</evidence>
<evidence type="ECO:0000256" key="4">
    <source>
        <dbReference type="ARBA" id="ARBA00022989"/>
    </source>
</evidence>
<dbReference type="EC" id="1.3.1.72" evidence="2"/>
<evidence type="ECO:0000256" key="7">
    <source>
        <dbReference type="SAM" id="MobiDB-lite"/>
    </source>
</evidence>
<evidence type="ECO:0000313" key="9">
    <source>
        <dbReference type="EMBL" id="KHO10864.1"/>
    </source>
</evidence>
<dbReference type="KEGG" id="maj:MAA_11545"/>
<dbReference type="InterPro" id="IPR040165">
    <property type="entry name" value="Diminuto-like"/>
</dbReference>
<evidence type="ECO:0000256" key="3">
    <source>
        <dbReference type="ARBA" id="ARBA00022692"/>
    </source>
</evidence>
<comment type="caution">
    <text evidence="9">The sequence shown here is derived from an EMBL/GenBank/DDBJ whole genome shotgun (WGS) entry which is preliminary data.</text>
</comment>
<dbReference type="GO" id="GO:0016020">
    <property type="term" value="C:membrane"/>
    <property type="evidence" value="ECO:0007669"/>
    <property type="project" value="UniProtKB-SubCell"/>
</dbReference>
<dbReference type="RefSeq" id="XP_011411842.1">
    <property type="nucleotide sequence ID" value="XM_011413540.1"/>
</dbReference>
<dbReference type="Gene3D" id="3.30.465.10">
    <property type="match status" value="1"/>
</dbReference>
<dbReference type="PANTHER" id="PTHR10801">
    <property type="entry name" value="24-DEHYDROCHOLESTEROL REDUCTASE"/>
    <property type="match status" value="1"/>
</dbReference>
<proteinExistence type="predicted"/>
<protein>
    <recommendedName>
        <fullName evidence="2">Delta(24)-sterol reductase</fullName>
        <ecNumber evidence="2">1.3.1.72</ecNumber>
    </recommendedName>
</protein>
<evidence type="ECO:0000256" key="5">
    <source>
        <dbReference type="ARBA" id="ARBA00023002"/>
    </source>
</evidence>
<dbReference type="GO" id="GO:0005737">
    <property type="term" value="C:cytoplasm"/>
    <property type="evidence" value="ECO:0007669"/>
    <property type="project" value="TreeGrafter"/>
</dbReference>
<keyword evidence="6" id="KW-0472">Membrane</keyword>
<name>A0A0B2XFR5_METRA</name>
<evidence type="ECO:0000259" key="8">
    <source>
        <dbReference type="PROSITE" id="PS51387"/>
    </source>
</evidence>
<reference evidence="9 10" key="1">
    <citation type="journal article" date="2011" name="PLoS Genet.">
        <title>Genome sequencing and comparative transcriptomics of the model entomopathogenic fungi Metarhizium anisopliae and M. acridum.</title>
        <authorList>
            <person name="Gao Q."/>
            <person name="Jin K."/>
            <person name="Ying S.H."/>
            <person name="Zhang Y."/>
            <person name="Xiao G."/>
            <person name="Shang Y."/>
            <person name="Duan Z."/>
            <person name="Hu X."/>
            <person name="Xie X.Q."/>
            <person name="Zhou G."/>
            <person name="Peng G."/>
            <person name="Luo Z."/>
            <person name="Huang W."/>
            <person name="Wang B."/>
            <person name="Fang W."/>
            <person name="Wang S."/>
            <person name="Zhong Y."/>
            <person name="Ma L.J."/>
            <person name="St Leger R.J."/>
            <person name="Zhao G.P."/>
            <person name="Pei Y."/>
            <person name="Feng M.G."/>
            <person name="Xia Y."/>
            <person name="Wang C."/>
        </authorList>
    </citation>
    <scope>NUCLEOTIDE SEQUENCE [LARGE SCALE GENOMIC DNA]</scope>
    <source>
        <strain evidence="10">ARSEF 23 / ATCC MYA-3075</strain>
    </source>
</reference>
<reference evidence="9 10" key="2">
    <citation type="journal article" date="2014" name="Proc. Natl. Acad. Sci. U.S.A.">
        <title>Trajectory and genomic determinants of fungal-pathogen speciation and host adaptation.</title>
        <authorList>
            <person name="Hu X."/>
            <person name="Xiao G."/>
            <person name="Zheng P."/>
            <person name="Shang Y."/>
            <person name="Su Y."/>
            <person name="Zhang X."/>
            <person name="Liu X."/>
            <person name="Zhan S."/>
            <person name="St Leger R.J."/>
            <person name="Wang C."/>
        </authorList>
    </citation>
    <scope>GENOME REANNOTATION</scope>
    <source>
        <strain evidence="10">ARSEF 23 / ATCC MYA-3075</strain>
    </source>
</reference>
<dbReference type="AlphaFoldDB" id="A0A0B2XFR5"/>
<feature type="region of interest" description="Disordered" evidence="7">
    <location>
        <begin position="119"/>
        <end position="144"/>
    </location>
</feature>
<dbReference type="InterPro" id="IPR036318">
    <property type="entry name" value="FAD-bd_PCMH-like_sf"/>
</dbReference>